<sequence>MGTVTKLDTNPCPLCGGGWPSRQRGSGEGSAGSGEVATLSRPASRAILSRRRERIFAGALVSAALFVADPALADDKSECAADIAMIQSEIAKAPAEPVLAKLRKALKVAEREQKEGEFDECLDAVGDARRALK</sequence>
<gene>
    <name evidence="2" type="ORF">MHA02_39520</name>
</gene>
<proteinExistence type="predicted"/>
<reference evidence="2 3" key="1">
    <citation type="submission" date="2019-07" db="EMBL/GenBank/DDBJ databases">
        <title>Whole genome shotgun sequence of Methylobacterium haplocladii NBRC 107714.</title>
        <authorList>
            <person name="Hosoyama A."/>
            <person name="Uohara A."/>
            <person name="Ohji S."/>
            <person name="Ichikawa N."/>
        </authorList>
    </citation>
    <scope>NUCLEOTIDE SEQUENCE [LARGE SCALE GENOMIC DNA]</scope>
    <source>
        <strain evidence="2 3">NBRC 107714</strain>
    </source>
</reference>
<accession>A0A512IV35</accession>
<evidence type="ECO:0000256" key="1">
    <source>
        <dbReference type="SAM" id="MobiDB-lite"/>
    </source>
</evidence>
<keyword evidence="3" id="KW-1185">Reference proteome</keyword>
<dbReference type="Proteomes" id="UP000321258">
    <property type="component" value="Unassembled WGS sequence"/>
</dbReference>
<evidence type="ECO:0000313" key="2">
    <source>
        <dbReference type="EMBL" id="GEP01565.1"/>
    </source>
</evidence>
<protein>
    <submittedName>
        <fullName evidence="2">Uncharacterized protein</fullName>
    </submittedName>
</protein>
<comment type="caution">
    <text evidence="2">The sequence shown here is derived from an EMBL/GenBank/DDBJ whole genome shotgun (WGS) entry which is preliminary data.</text>
</comment>
<feature type="region of interest" description="Disordered" evidence="1">
    <location>
        <begin position="1"/>
        <end position="41"/>
    </location>
</feature>
<name>A0A512IV35_9HYPH</name>
<evidence type="ECO:0000313" key="3">
    <source>
        <dbReference type="Proteomes" id="UP000321258"/>
    </source>
</evidence>
<organism evidence="2 3">
    <name type="scientific">Methylobacterium haplocladii</name>
    <dbReference type="NCBI Taxonomy" id="1176176"/>
    <lineage>
        <taxon>Bacteria</taxon>
        <taxon>Pseudomonadati</taxon>
        <taxon>Pseudomonadota</taxon>
        <taxon>Alphaproteobacteria</taxon>
        <taxon>Hyphomicrobiales</taxon>
        <taxon>Methylobacteriaceae</taxon>
        <taxon>Methylobacterium</taxon>
    </lineage>
</organism>
<dbReference type="AlphaFoldDB" id="A0A512IV35"/>
<dbReference type="EMBL" id="BJZT01000045">
    <property type="protein sequence ID" value="GEP01565.1"/>
    <property type="molecule type" value="Genomic_DNA"/>
</dbReference>